<accession>A0AAV0ZMF3</accession>
<dbReference type="PANTHER" id="PTHR14942:SF2">
    <property type="entry name" value="UBIQUITIN-LIKE SUPERFAMILY PROTEIN"/>
    <property type="match status" value="1"/>
</dbReference>
<evidence type="ECO:0000313" key="4">
    <source>
        <dbReference type="Proteomes" id="UP001157006"/>
    </source>
</evidence>
<keyword evidence="4" id="KW-1185">Reference proteome</keyword>
<reference evidence="3 4" key="1">
    <citation type="submission" date="2023-01" db="EMBL/GenBank/DDBJ databases">
        <authorList>
            <person name="Kreplak J."/>
        </authorList>
    </citation>
    <scope>NUCLEOTIDE SEQUENCE [LARGE SCALE GENOMIC DNA]</scope>
</reference>
<organism evidence="3 4">
    <name type="scientific">Vicia faba</name>
    <name type="common">Broad bean</name>
    <name type="synonym">Faba vulgaris</name>
    <dbReference type="NCBI Taxonomy" id="3906"/>
    <lineage>
        <taxon>Eukaryota</taxon>
        <taxon>Viridiplantae</taxon>
        <taxon>Streptophyta</taxon>
        <taxon>Embryophyta</taxon>
        <taxon>Tracheophyta</taxon>
        <taxon>Spermatophyta</taxon>
        <taxon>Magnoliopsida</taxon>
        <taxon>eudicotyledons</taxon>
        <taxon>Gunneridae</taxon>
        <taxon>Pentapetalae</taxon>
        <taxon>rosids</taxon>
        <taxon>fabids</taxon>
        <taxon>Fabales</taxon>
        <taxon>Fabaceae</taxon>
        <taxon>Papilionoideae</taxon>
        <taxon>50 kb inversion clade</taxon>
        <taxon>NPAAA clade</taxon>
        <taxon>Hologalegina</taxon>
        <taxon>IRL clade</taxon>
        <taxon>Fabeae</taxon>
        <taxon>Vicia</taxon>
    </lineage>
</organism>
<feature type="domain" description="Ubiquitin-like" evidence="2">
    <location>
        <begin position="39"/>
        <end position="116"/>
    </location>
</feature>
<dbReference type="AlphaFoldDB" id="A0AAV0ZMF3"/>
<dbReference type="Gene3D" id="3.10.20.90">
    <property type="entry name" value="Phosphatidylinositol 3-kinase Catalytic Subunit, Chain A, domain 1"/>
    <property type="match status" value="1"/>
</dbReference>
<dbReference type="SMART" id="SM00213">
    <property type="entry name" value="UBQ"/>
    <property type="match status" value="1"/>
</dbReference>
<dbReference type="Proteomes" id="UP001157006">
    <property type="component" value="Chromosome 2"/>
</dbReference>
<evidence type="ECO:0000313" key="3">
    <source>
        <dbReference type="EMBL" id="CAI8599621.1"/>
    </source>
</evidence>
<name>A0AAV0ZMF3_VICFA</name>
<dbReference type="InterPro" id="IPR040610">
    <property type="entry name" value="SNRNP25_ubiquitin"/>
</dbReference>
<evidence type="ECO:0000256" key="1">
    <source>
        <dbReference type="SAM" id="MobiDB-lite"/>
    </source>
</evidence>
<feature type="compositionally biased region" description="Polar residues" evidence="1">
    <location>
        <begin position="137"/>
        <end position="149"/>
    </location>
</feature>
<dbReference type="InterPro" id="IPR000626">
    <property type="entry name" value="Ubiquitin-like_dom"/>
</dbReference>
<dbReference type="GO" id="GO:0000398">
    <property type="term" value="P:mRNA splicing, via spliceosome"/>
    <property type="evidence" value="ECO:0007669"/>
    <property type="project" value="InterPro"/>
</dbReference>
<gene>
    <name evidence="3" type="ORF">VFH_II183600</name>
</gene>
<dbReference type="CDD" id="cd17058">
    <property type="entry name" value="Ubl_SNRNP25"/>
    <property type="match status" value="1"/>
</dbReference>
<dbReference type="SUPFAM" id="SSF54236">
    <property type="entry name" value="Ubiquitin-like"/>
    <property type="match status" value="1"/>
</dbReference>
<dbReference type="EMBL" id="OX451737">
    <property type="protein sequence ID" value="CAI8599621.1"/>
    <property type="molecule type" value="Genomic_DNA"/>
</dbReference>
<evidence type="ECO:0000259" key="2">
    <source>
        <dbReference type="PROSITE" id="PS50053"/>
    </source>
</evidence>
<dbReference type="PROSITE" id="PS50053">
    <property type="entry name" value="UBIQUITIN_2"/>
    <property type="match status" value="1"/>
</dbReference>
<feature type="region of interest" description="Disordered" evidence="1">
    <location>
        <begin position="137"/>
        <end position="156"/>
    </location>
</feature>
<protein>
    <recommendedName>
        <fullName evidence="2">Ubiquitin-like domain-containing protein</fullName>
    </recommendedName>
</protein>
<dbReference type="PANTHER" id="PTHR14942">
    <property type="entry name" value="U11/U12 SMALL NUCLEAR RIBONUCLEOPROTEIN 25 KDA PROTEIN"/>
    <property type="match status" value="1"/>
</dbReference>
<dbReference type="Pfam" id="PF18036">
    <property type="entry name" value="Ubiquitin_4"/>
    <property type="match status" value="1"/>
</dbReference>
<proteinExistence type="predicted"/>
<sequence>MNESILSNVSPRRSLSVQLSSLMIVDDSLSYGKLPSQNLTLTILKLDSSSFQVEVAKTATVAELKDAVEAVFRPEKISWPLVWGQFCLCYEAQKLVTETDYLRDYGIKDGDQLHFVRHISNVCSIQRKPKKRTVNLNQHGRSSSQVNRYQQKENGDANNIGLDSIVIESGKVQNHNTEENRAGMGKLTGYLGGMFSEARMAVVRRARMEGGISRGIASSFRKVKGIVGQCRKPHKRSTWKEFSS</sequence>
<dbReference type="InterPro" id="IPR039690">
    <property type="entry name" value="SNRNP25"/>
</dbReference>
<dbReference type="InterPro" id="IPR029071">
    <property type="entry name" value="Ubiquitin-like_domsf"/>
</dbReference>